<proteinExistence type="predicted"/>
<evidence type="ECO:0000313" key="1">
    <source>
        <dbReference type="EMBL" id="CAG8640414.1"/>
    </source>
</evidence>
<protein>
    <submittedName>
        <fullName evidence="1">4444_t:CDS:1</fullName>
    </submittedName>
</protein>
<accession>A0ACA9N8X2</accession>
<gene>
    <name evidence="1" type="ORF">ACOLOM_LOCUS7919</name>
</gene>
<dbReference type="EMBL" id="CAJVPT010019350">
    <property type="protein sequence ID" value="CAG8640414.1"/>
    <property type="molecule type" value="Genomic_DNA"/>
</dbReference>
<evidence type="ECO:0000313" key="2">
    <source>
        <dbReference type="Proteomes" id="UP000789525"/>
    </source>
</evidence>
<name>A0ACA9N8X2_9GLOM</name>
<keyword evidence="2" id="KW-1185">Reference proteome</keyword>
<dbReference type="Proteomes" id="UP000789525">
    <property type="component" value="Unassembled WGS sequence"/>
</dbReference>
<sequence>MESRYTIGLDGTSSNVRRTDLGKFGVARDKVHRAHRRLTNFLLNFSMLCSTSVSLKPIREDNFYHQRKSYRPCVWTERGAVCLPLDAQDHSLLPLAQFLHHIDSIKMSGNNGRKLEGSNRGGEETHIIPAFRFTRNSIQQRSKSFTTLFRTTTDPDT</sequence>
<feature type="non-terminal residue" evidence="1">
    <location>
        <position position="157"/>
    </location>
</feature>
<comment type="caution">
    <text evidence="1">The sequence shown here is derived from an EMBL/GenBank/DDBJ whole genome shotgun (WGS) entry which is preliminary data.</text>
</comment>
<reference evidence="1" key="1">
    <citation type="submission" date="2021-06" db="EMBL/GenBank/DDBJ databases">
        <authorList>
            <person name="Kallberg Y."/>
            <person name="Tangrot J."/>
            <person name="Rosling A."/>
        </authorList>
    </citation>
    <scope>NUCLEOTIDE SEQUENCE</scope>
    <source>
        <strain evidence="1">CL356</strain>
    </source>
</reference>
<organism evidence="1 2">
    <name type="scientific">Acaulospora colombiana</name>
    <dbReference type="NCBI Taxonomy" id="27376"/>
    <lineage>
        <taxon>Eukaryota</taxon>
        <taxon>Fungi</taxon>
        <taxon>Fungi incertae sedis</taxon>
        <taxon>Mucoromycota</taxon>
        <taxon>Glomeromycotina</taxon>
        <taxon>Glomeromycetes</taxon>
        <taxon>Diversisporales</taxon>
        <taxon>Acaulosporaceae</taxon>
        <taxon>Acaulospora</taxon>
    </lineage>
</organism>